<feature type="domain" description="GGDEF" evidence="2">
    <location>
        <begin position="380"/>
        <end position="517"/>
    </location>
</feature>
<feature type="transmembrane region" description="Helical" evidence="1">
    <location>
        <begin position="99"/>
        <end position="116"/>
    </location>
</feature>
<keyword evidence="1" id="KW-0812">Transmembrane</keyword>
<keyword evidence="1" id="KW-0472">Membrane</keyword>
<dbReference type="CDD" id="cd01949">
    <property type="entry name" value="GGDEF"/>
    <property type="match status" value="1"/>
</dbReference>
<dbReference type="InterPro" id="IPR029787">
    <property type="entry name" value="Nucleotide_cyclase"/>
</dbReference>
<dbReference type="InterPro" id="IPR043128">
    <property type="entry name" value="Rev_trsase/Diguanyl_cyclase"/>
</dbReference>
<feature type="transmembrane region" description="Helical" evidence="1">
    <location>
        <begin position="38"/>
        <end position="55"/>
    </location>
</feature>
<keyword evidence="1" id="KW-1133">Transmembrane helix</keyword>
<gene>
    <name evidence="3" type="ORF">SAMN05216565_105141</name>
</gene>
<protein>
    <submittedName>
        <fullName evidence="3">Diguanylate cyclase (GGDEF) domain-containing protein</fullName>
    </submittedName>
</protein>
<dbReference type="EMBL" id="FNJU01000005">
    <property type="protein sequence ID" value="SDP69223.1"/>
    <property type="molecule type" value="Genomic_DNA"/>
</dbReference>
<dbReference type="SMART" id="SM00267">
    <property type="entry name" value="GGDEF"/>
    <property type="match status" value="1"/>
</dbReference>
<name>A0A1H0USY2_9BACI</name>
<accession>A0A1H0USY2</accession>
<evidence type="ECO:0000313" key="4">
    <source>
        <dbReference type="Proteomes" id="UP000199159"/>
    </source>
</evidence>
<keyword evidence="4" id="KW-1185">Reference proteome</keyword>
<dbReference type="InterPro" id="IPR000160">
    <property type="entry name" value="GGDEF_dom"/>
</dbReference>
<feature type="transmembrane region" description="Helical" evidence="1">
    <location>
        <begin position="178"/>
        <end position="197"/>
    </location>
</feature>
<reference evidence="4" key="1">
    <citation type="submission" date="2016-10" db="EMBL/GenBank/DDBJ databases">
        <authorList>
            <person name="Varghese N."/>
            <person name="Submissions S."/>
        </authorList>
    </citation>
    <scope>NUCLEOTIDE SEQUENCE [LARGE SCALE GENOMIC DNA]</scope>
    <source>
        <strain evidence="4">IBRC-M10078</strain>
    </source>
</reference>
<dbReference type="OrthoDB" id="9759607at2"/>
<organism evidence="3 4">
    <name type="scientific">Litchfieldia salsa</name>
    <dbReference type="NCBI Taxonomy" id="930152"/>
    <lineage>
        <taxon>Bacteria</taxon>
        <taxon>Bacillati</taxon>
        <taxon>Bacillota</taxon>
        <taxon>Bacilli</taxon>
        <taxon>Bacillales</taxon>
        <taxon>Bacillaceae</taxon>
        <taxon>Litchfieldia</taxon>
    </lineage>
</organism>
<dbReference type="InterPro" id="IPR035965">
    <property type="entry name" value="PAS-like_dom_sf"/>
</dbReference>
<feature type="transmembrane region" description="Helical" evidence="1">
    <location>
        <begin position="6"/>
        <end position="26"/>
    </location>
</feature>
<dbReference type="InterPro" id="IPR050469">
    <property type="entry name" value="Diguanylate_Cyclase"/>
</dbReference>
<dbReference type="Gene3D" id="3.30.450.20">
    <property type="entry name" value="PAS domain"/>
    <property type="match status" value="1"/>
</dbReference>
<evidence type="ECO:0000259" key="2">
    <source>
        <dbReference type="PROSITE" id="PS50887"/>
    </source>
</evidence>
<dbReference type="InterPro" id="IPR031621">
    <property type="entry name" value="HisKA_7TM"/>
</dbReference>
<dbReference type="Proteomes" id="UP000199159">
    <property type="component" value="Unassembled WGS sequence"/>
</dbReference>
<dbReference type="RefSeq" id="WP_090854410.1">
    <property type="nucleotide sequence ID" value="NZ_FNJU01000005.1"/>
</dbReference>
<dbReference type="SUPFAM" id="SSF55073">
    <property type="entry name" value="Nucleotide cyclase"/>
    <property type="match status" value="1"/>
</dbReference>
<feature type="transmembrane region" description="Helical" evidence="1">
    <location>
        <begin position="67"/>
        <end position="87"/>
    </location>
</feature>
<dbReference type="Pfam" id="PF00990">
    <property type="entry name" value="GGDEF"/>
    <property type="match status" value="1"/>
</dbReference>
<dbReference type="Pfam" id="PF16927">
    <property type="entry name" value="HisKA_7TM"/>
    <property type="match status" value="1"/>
</dbReference>
<dbReference type="FunFam" id="3.30.70.270:FF:000001">
    <property type="entry name" value="Diguanylate cyclase domain protein"/>
    <property type="match status" value="1"/>
</dbReference>
<evidence type="ECO:0000313" key="3">
    <source>
        <dbReference type="EMBL" id="SDP69223.1"/>
    </source>
</evidence>
<dbReference type="GO" id="GO:0052621">
    <property type="term" value="F:diguanylate cyclase activity"/>
    <property type="evidence" value="ECO:0007669"/>
    <property type="project" value="TreeGrafter"/>
</dbReference>
<sequence length="523" mass="59781">MEHELLKYIIIVVIAGILSSSLSIYALVKLKDAPGAKYYILVTFLSAIFTFSYSFELASISLESIKFWLRVEYLALPFIPTFLLLMCYEYVGQKLPLRVYYSLFVIPIITIFMHSTNDLHHLYYTSVILRSDTPFPIVTFEYGPWFYVHSIYVFLCFMISIIVLLMQMKNSLFRFRMQILLMVTGLVVPIIASHFYLEGSSPYGIDLGPVFMSVSFLLHGSALLSFQMFNVAPIAREKVFENMQGGVIVLNQKGKLVDYNHAILNVIPTLNRNSIGKTISHLLENNHQQLAEFIEQQKECDYEHRIAGEHSQHFQIRYTPIWNKNNQQQIGQIITFINITERVNMHERLEYLASIDGLTQVYNRTFFMQKAEGIFNNLHTRGACIMFDIDHFKIVNDTYGHEAGDQVLTSLASLVKKSLRTTDILGRYGGEEFIIFLPDTLLSEAIDLANTLKMKISEASILIGDKEISVTSSFGISTMIKSGSDQHQSLNILMRQADQALYEAKRSGRNCVQGYDTLVQCIQ</sequence>
<dbReference type="AlphaFoldDB" id="A0A1H0USY2"/>
<dbReference type="Gene3D" id="3.30.70.270">
    <property type="match status" value="1"/>
</dbReference>
<dbReference type="PANTHER" id="PTHR45138:SF9">
    <property type="entry name" value="DIGUANYLATE CYCLASE DGCM-RELATED"/>
    <property type="match status" value="1"/>
</dbReference>
<dbReference type="PANTHER" id="PTHR45138">
    <property type="entry name" value="REGULATORY COMPONENTS OF SENSORY TRANSDUCTION SYSTEM"/>
    <property type="match status" value="1"/>
</dbReference>
<evidence type="ECO:0000256" key="1">
    <source>
        <dbReference type="SAM" id="Phobius"/>
    </source>
</evidence>
<feature type="transmembrane region" description="Helical" evidence="1">
    <location>
        <begin position="145"/>
        <end position="166"/>
    </location>
</feature>
<dbReference type="NCBIfam" id="TIGR00254">
    <property type="entry name" value="GGDEF"/>
    <property type="match status" value="1"/>
</dbReference>
<dbReference type="STRING" id="930152.SAMN05216565_105141"/>
<dbReference type="PROSITE" id="PS50887">
    <property type="entry name" value="GGDEF"/>
    <property type="match status" value="1"/>
</dbReference>
<feature type="transmembrane region" description="Helical" evidence="1">
    <location>
        <begin position="209"/>
        <end position="229"/>
    </location>
</feature>
<proteinExistence type="predicted"/>
<dbReference type="SUPFAM" id="SSF55785">
    <property type="entry name" value="PYP-like sensor domain (PAS domain)"/>
    <property type="match status" value="1"/>
</dbReference>